<dbReference type="AlphaFoldDB" id="A0A6M1SX28"/>
<keyword evidence="9" id="KW-1133">Transmembrane helix</keyword>
<dbReference type="PROSITE" id="PS00108">
    <property type="entry name" value="PROTEIN_KINASE_ST"/>
    <property type="match status" value="1"/>
</dbReference>
<evidence type="ECO:0000256" key="2">
    <source>
        <dbReference type="ARBA" id="ARBA00022527"/>
    </source>
</evidence>
<feature type="domain" description="Protein kinase" evidence="10">
    <location>
        <begin position="9"/>
        <end position="268"/>
    </location>
</feature>
<keyword evidence="9" id="KW-0812">Transmembrane</keyword>
<evidence type="ECO:0000259" key="10">
    <source>
        <dbReference type="PROSITE" id="PS50011"/>
    </source>
</evidence>
<dbReference type="InterPro" id="IPR000719">
    <property type="entry name" value="Prot_kinase_dom"/>
</dbReference>
<keyword evidence="9" id="KW-0472">Membrane</keyword>
<organism evidence="11 12">
    <name type="scientific">Halalkalibaculum roseum</name>
    <dbReference type="NCBI Taxonomy" id="2709311"/>
    <lineage>
        <taxon>Bacteria</taxon>
        <taxon>Pseudomonadati</taxon>
        <taxon>Balneolota</taxon>
        <taxon>Balneolia</taxon>
        <taxon>Balneolales</taxon>
        <taxon>Balneolaceae</taxon>
        <taxon>Halalkalibaculum</taxon>
    </lineage>
</organism>
<keyword evidence="5 11" id="KW-0418">Kinase</keyword>
<feature type="binding site" evidence="8">
    <location>
        <position position="38"/>
    </location>
    <ligand>
        <name>ATP</name>
        <dbReference type="ChEBI" id="CHEBI:30616"/>
    </ligand>
</feature>
<evidence type="ECO:0000256" key="6">
    <source>
        <dbReference type="ARBA" id="ARBA00022840"/>
    </source>
</evidence>
<sequence>MIGHTISHYTIIEKLGEGGMGVVYKAHDSRLDRTVALKFLPFFQTHDEQNRKRFLQEARAVAALNHPNIATVYEIDKADDQYFIVMEFYQGNTLQGKILEKSLTIRDALLIALKIANGLHKAHSKNIIHRDVKPANIIFSEDDEVKIIDFGLAKLADQSMLTVSGTTMGTVSYMSPEQLEGAGVDHRTDIWALGVLLYEMLSGERPFAGQFAQAIMYSITNEEPEYISKVRPEVPLQIESIINKALQKNPEKRFENMEEMEAALQEALEEMDSGVSHPRSGFKLGRKQKKAVYITSVMMLLLALIAAFFLHSPKVHEQPVSIALLPLDDLSVNASQEWFSDGMTDALITDLARISGIRIISRSSVTRYKGTDRTASEIAAELGVDYVIEGTVLESGNQVRISIRLIDAQKDGYLWGEVYNHDLKNILQLQGEVAKAIAAQIEVQLTPFERNLLTDRKDINPKAYEAYLKGNYHRWQLSEEALDKAKDYYEMAIEMDPDFAPAYSGVAFTYLSRAQSGYVSLNDIIEPAEIALQKALKIDSTIPEIHNMLAVFNAWVYWNWQKADEEYARAIELNPNYSEARAVYSHLLFILKREDEALYHIEEALKMDPYNPLFQAMYSMDLMYLKRYDEVIARMEKNLETSPGNRVSLATLRSAYHQKGMHEEAIDIWRKTFEENNDPEAKEVLTNSYQRDGYEAALKNVAELYIRRSKKEYVTPWQIATLYARAGMKSESLDYLEKAFDDNDLNMPYISVDPIFDYMRDDPRFIDLIKKLNLL</sequence>
<dbReference type="InterPro" id="IPR011990">
    <property type="entry name" value="TPR-like_helical_dom_sf"/>
</dbReference>
<dbReference type="EMBL" id="JAALLT010000001">
    <property type="protein sequence ID" value="NGP75097.1"/>
    <property type="molecule type" value="Genomic_DNA"/>
</dbReference>
<dbReference type="SMART" id="SM00220">
    <property type="entry name" value="S_TKc"/>
    <property type="match status" value="1"/>
</dbReference>
<keyword evidence="12" id="KW-1185">Reference proteome</keyword>
<dbReference type="Gene3D" id="3.30.200.20">
    <property type="entry name" value="Phosphorylase Kinase, domain 1"/>
    <property type="match status" value="1"/>
</dbReference>
<dbReference type="SUPFAM" id="SSF56112">
    <property type="entry name" value="Protein kinase-like (PK-like)"/>
    <property type="match status" value="1"/>
</dbReference>
<feature type="transmembrane region" description="Helical" evidence="9">
    <location>
        <begin position="291"/>
        <end position="310"/>
    </location>
</feature>
<protein>
    <recommendedName>
        <fullName evidence="1">non-specific serine/threonine protein kinase</fullName>
        <ecNumber evidence="1">2.7.11.1</ecNumber>
    </recommendedName>
</protein>
<gene>
    <name evidence="11" type="ORF">G3570_00515</name>
</gene>
<dbReference type="PANTHER" id="PTHR43289:SF6">
    <property type="entry name" value="SERINE_THREONINE-PROTEIN KINASE NEKL-3"/>
    <property type="match status" value="1"/>
</dbReference>
<dbReference type="SUPFAM" id="SSF48452">
    <property type="entry name" value="TPR-like"/>
    <property type="match status" value="2"/>
</dbReference>
<dbReference type="PANTHER" id="PTHR43289">
    <property type="entry name" value="MITOGEN-ACTIVATED PROTEIN KINASE KINASE KINASE 20-RELATED"/>
    <property type="match status" value="1"/>
</dbReference>
<dbReference type="GO" id="GO:0004674">
    <property type="term" value="F:protein serine/threonine kinase activity"/>
    <property type="evidence" value="ECO:0007669"/>
    <property type="project" value="UniProtKB-KW"/>
</dbReference>
<dbReference type="Proteomes" id="UP000473278">
    <property type="component" value="Unassembled WGS sequence"/>
</dbReference>
<dbReference type="GO" id="GO:0005524">
    <property type="term" value="F:ATP binding"/>
    <property type="evidence" value="ECO:0007669"/>
    <property type="project" value="UniProtKB-UniRule"/>
</dbReference>
<evidence type="ECO:0000256" key="7">
    <source>
        <dbReference type="PROSITE-ProRule" id="PRU00339"/>
    </source>
</evidence>
<dbReference type="InterPro" id="IPR019734">
    <property type="entry name" value="TPR_rpt"/>
</dbReference>
<dbReference type="PROSITE" id="PS50011">
    <property type="entry name" value="PROTEIN_KINASE_DOM"/>
    <property type="match status" value="1"/>
</dbReference>
<dbReference type="Pfam" id="PF00069">
    <property type="entry name" value="Pkinase"/>
    <property type="match status" value="1"/>
</dbReference>
<accession>A0A6M1SX28</accession>
<dbReference type="Gene3D" id="1.25.40.10">
    <property type="entry name" value="Tetratricopeptide repeat domain"/>
    <property type="match status" value="2"/>
</dbReference>
<dbReference type="NCBIfam" id="NF047558">
    <property type="entry name" value="TPR_END_plus"/>
    <property type="match status" value="1"/>
</dbReference>
<evidence type="ECO:0000256" key="3">
    <source>
        <dbReference type="ARBA" id="ARBA00022679"/>
    </source>
</evidence>
<reference evidence="11 12" key="1">
    <citation type="submission" date="2020-02" db="EMBL/GenBank/DDBJ databases">
        <title>Balneolaceae bacterium YR4-1, complete genome.</title>
        <authorList>
            <person name="Li Y."/>
            <person name="Wu S."/>
        </authorList>
    </citation>
    <scope>NUCLEOTIDE SEQUENCE [LARGE SCALE GENOMIC DNA]</scope>
    <source>
        <strain evidence="11 12">YR4-1</strain>
    </source>
</reference>
<dbReference type="InterPro" id="IPR008271">
    <property type="entry name" value="Ser/Thr_kinase_AS"/>
</dbReference>
<evidence type="ECO:0000256" key="5">
    <source>
        <dbReference type="ARBA" id="ARBA00022777"/>
    </source>
</evidence>
<evidence type="ECO:0000256" key="9">
    <source>
        <dbReference type="SAM" id="Phobius"/>
    </source>
</evidence>
<evidence type="ECO:0000313" key="12">
    <source>
        <dbReference type="Proteomes" id="UP000473278"/>
    </source>
</evidence>
<dbReference type="PROSITE" id="PS50005">
    <property type="entry name" value="TPR"/>
    <property type="match status" value="1"/>
</dbReference>
<keyword evidence="7" id="KW-0802">TPR repeat</keyword>
<evidence type="ECO:0000313" key="11">
    <source>
        <dbReference type="EMBL" id="NGP75097.1"/>
    </source>
</evidence>
<name>A0A6M1SX28_9BACT</name>
<keyword evidence="2" id="KW-0723">Serine/threonine-protein kinase</keyword>
<comment type="caution">
    <text evidence="11">The sequence shown here is derived from an EMBL/GenBank/DDBJ whole genome shotgun (WGS) entry which is preliminary data.</text>
</comment>
<feature type="repeat" description="TPR" evidence="7">
    <location>
        <begin position="578"/>
        <end position="611"/>
    </location>
</feature>
<dbReference type="PROSITE" id="PS00107">
    <property type="entry name" value="PROTEIN_KINASE_ATP"/>
    <property type="match status" value="1"/>
</dbReference>
<proteinExistence type="predicted"/>
<keyword evidence="6 8" id="KW-0067">ATP-binding</keyword>
<evidence type="ECO:0000256" key="1">
    <source>
        <dbReference type="ARBA" id="ARBA00012513"/>
    </source>
</evidence>
<dbReference type="Gene3D" id="3.40.50.10070">
    <property type="entry name" value="TolB, N-terminal domain"/>
    <property type="match status" value="1"/>
</dbReference>
<evidence type="ECO:0000256" key="4">
    <source>
        <dbReference type="ARBA" id="ARBA00022741"/>
    </source>
</evidence>
<dbReference type="RefSeq" id="WP_165138104.1">
    <property type="nucleotide sequence ID" value="NZ_JAALLT010000001.1"/>
</dbReference>
<dbReference type="InterPro" id="IPR011009">
    <property type="entry name" value="Kinase-like_dom_sf"/>
</dbReference>
<dbReference type="EC" id="2.7.11.1" evidence="1"/>
<dbReference type="FunFam" id="1.10.510.10:FF:000021">
    <property type="entry name" value="Serine/threonine protein kinase"/>
    <property type="match status" value="1"/>
</dbReference>
<dbReference type="CDD" id="cd14014">
    <property type="entry name" value="STKc_PknB_like"/>
    <property type="match status" value="1"/>
</dbReference>
<dbReference type="Gene3D" id="1.10.510.10">
    <property type="entry name" value="Transferase(Phosphotransferase) domain 1"/>
    <property type="match status" value="1"/>
</dbReference>
<dbReference type="InterPro" id="IPR017441">
    <property type="entry name" value="Protein_kinase_ATP_BS"/>
</dbReference>
<evidence type="ECO:0000256" key="8">
    <source>
        <dbReference type="PROSITE-ProRule" id="PRU10141"/>
    </source>
</evidence>
<keyword evidence="4 8" id="KW-0547">Nucleotide-binding</keyword>
<keyword evidence="3" id="KW-0808">Transferase</keyword>